<feature type="domain" description="Nudix hydrolase" evidence="5">
    <location>
        <begin position="5"/>
        <end position="142"/>
    </location>
</feature>
<protein>
    <submittedName>
        <fullName evidence="6">ADP-ribose pyrophosphatase YjhB, NUDIX family</fullName>
    </submittedName>
</protein>
<comment type="similarity">
    <text evidence="4">Belongs to the Nudix hydrolase family.</text>
</comment>
<evidence type="ECO:0000259" key="5">
    <source>
        <dbReference type="PROSITE" id="PS51462"/>
    </source>
</evidence>
<dbReference type="InterPro" id="IPR020476">
    <property type="entry name" value="Nudix_hydrolase"/>
</dbReference>
<gene>
    <name evidence="6" type="ORF">SAMN05660686_04236</name>
</gene>
<dbReference type="Pfam" id="PF00293">
    <property type="entry name" value="NUDIX"/>
    <property type="match status" value="1"/>
</dbReference>
<dbReference type="Proteomes" id="UP000198615">
    <property type="component" value="Unassembled WGS sequence"/>
</dbReference>
<evidence type="ECO:0000313" key="7">
    <source>
        <dbReference type="Proteomes" id="UP000198615"/>
    </source>
</evidence>
<dbReference type="CDD" id="cd04685">
    <property type="entry name" value="NUDIX_Hydrolase"/>
    <property type="match status" value="1"/>
</dbReference>
<dbReference type="GO" id="GO:0016787">
    <property type="term" value="F:hydrolase activity"/>
    <property type="evidence" value="ECO:0007669"/>
    <property type="project" value="UniProtKB-KW"/>
</dbReference>
<evidence type="ECO:0000313" key="6">
    <source>
        <dbReference type="EMBL" id="SDG39223.1"/>
    </source>
</evidence>
<dbReference type="InterPro" id="IPR000086">
    <property type="entry name" value="NUDIX_hydrolase_dom"/>
</dbReference>
<reference evidence="6 7" key="1">
    <citation type="submission" date="2016-10" db="EMBL/GenBank/DDBJ databases">
        <authorList>
            <person name="Varghese N."/>
            <person name="Submissions S."/>
        </authorList>
    </citation>
    <scope>NUCLEOTIDE SEQUENCE [LARGE SCALE GENOMIC DNA]</scope>
    <source>
        <strain evidence="6 7">DSM 18839</strain>
    </source>
</reference>
<dbReference type="PRINTS" id="PR00502">
    <property type="entry name" value="NUDIXFAMILY"/>
</dbReference>
<comment type="caution">
    <text evidence="6">The sequence shown here is derived from an EMBL/GenBank/DDBJ whole genome shotgun (WGS) entry which is preliminary data.</text>
</comment>
<dbReference type="PANTHER" id="PTHR43046:SF12">
    <property type="entry name" value="GDP-MANNOSE MANNOSYL HYDROLASE"/>
    <property type="match status" value="1"/>
</dbReference>
<dbReference type="SUPFAM" id="SSF55811">
    <property type="entry name" value="Nudix"/>
    <property type="match status" value="1"/>
</dbReference>
<dbReference type="InterPro" id="IPR020084">
    <property type="entry name" value="NUDIX_hydrolase_CS"/>
</dbReference>
<dbReference type="EMBL" id="FNBW01000016">
    <property type="protein sequence ID" value="SDG39223.1"/>
    <property type="molecule type" value="Genomic_DNA"/>
</dbReference>
<keyword evidence="2 4" id="KW-0378">Hydrolase</keyword>
<name>A0A8G2EXZ4_9PROT</name>
<organism evidence="6 7">
    <name type="scientific">Thalassobaculum litoreum DSM 18839</name>
    <dbReference type="NCBI Taxonomy" id="1123362"/>
    <lineage>
        <taxon>Bacteria</taxon>
        <taxon>Pseudomonadati</taxon>
        <taxon>Pseudomonadota</taxon>
        <taxon>Alphaproteobacteria</taxon>
        <taxon>Rhodospirillales</taxon>
        <taxon>Thalassobaculaceae</taxon>
        <taxon>Thalassobaculum</taxon>
    </lineage>
</organism>
<comment type="cofactor">
    <cofactor evidence="1">
        <name>Mg(2+)</name>
        <dbReference type="ChEBI" id="CHEBI:18420"/>
    </cofactor>
</comment>
<accession>A0A8G2EXZ4</accession>
<evidence type="ECO:0000256" key="1">
    <source>
        <dbReference type="ARBA" id="ARBA00001946"/>
    </source>
</evidence>
<keyword evidence="7" id="KW-1185">Reference proteome</keyword>
<dbReference type="PROSITE" id="PS51462">
    <property type="entry name" value="NUDIX"/>
    <property type="match status" value="1"/>
</dbReference>
<proteinExistence type="inferred from homology"/>
<dbReference type="RefSeq" id="WP_211228900.1">
    <property type="nucleotide sequence ID" value="NZ_FNBW01000016.1"/>
</dbReference>
<keyword evidence="3" id="KW-0460">Magnesium</keyword>
<dbReference type="AlphaFoldDB" id="A0A8G2EXZ4"/>
<evidence type="ECO:0000256" key="3">
    <source>
        <dbReference type="ARBA" id="ARBA00022842"/>
    </source>
</evidence>
<evidence type="ECO:0000256" key="4">
    <source>
        <dbReference type="RuleBase" id="RU003476"/>
    </source>
</evidence>
<evidence type="ECO:0000256" key="2">
    <source>
        <dbReference type="ARBA" id="ARBA00022801"/>
    </source>
</evidence>
<dbReference type="InterPro" id="IPR015797">
    <property type="entry name" value="NUDIX_hydrolase-like_dom_sf"/>
</dbReference>
<dbReference type="Gene3D" id="3.90.79.10">
    <property type="entry name" value="Nucleoside Triphosphate Pyrophosphohydrolase"/>
    <property type="match status" value="1"/>
</dbReference>
<dbReference type="PROSITE" id="PS00893">
    <property type="entry name" value="NUDIX_BOX"/>
    <property type="match status" value="1"/>
</dbReference>
<sequence length="159" mass="17847">MTDIIHRNAVRAILLTPEAAVLLMRIRLPGRPVFWIAPGGGIEGDEPPDTALRRELQEEVGLSAFEPGPLLWRRRHTFSVGAKRYCQTEAYYAVHTPRFEPAMSDAVEATVLDAFQWWSLDGLHRLTDPVAPRTLATIVDRYLRHGPPQGPLSLDVETD</sequence>
<dbReference type="PANTHER" id="PTHR43046">
    <property type="entry name" value="GDP-MANNOSE MANNOSYL HYDROLASE"/>
    <property type="match status" value="1"/>
</dbReference>